<dbReference type="InterPro" id="IPR003362">
    <property type="entry name" value="Bact_transf"/>
</dbReference>
<evidence type="ECO:0000256" key="2">
    <source>
        <dbReference type="ARBA" id="ARBA00006464"/>
    </source>
</evidence>
<dbReference type="PANTHER" id="PTHR30576">
    <property type="entry name" value="COLANIC BIOSYNTHESIS UDP-GLUCOSE LIPID CARRIER TRANSFERASE"/>
    <property type="match status" value="1"/>
</dbReference>
<organism evidence="10 11">
    <name type="scientific">Paractinoplanes rishiriensis</name>
    <dbReference type="NCBI Taxonomy" id="1050105"/>
    <lineage>
        <taxon>Bacteria</taxon>
        <taxon>Bacillati</taxon>
        <taxon>Actinomycetota</taxon>
        <taxon>Actinomycetes</taxon>
        <taxon>Micromonosporales</taxon>
        <taxon>Micromonosporaceae</taxon>
        <taxon>Paractinoplanes</taxon>
    </lineage>
</organism>
<accession>A0A919JZZ2</accession>
<protein>
    <submittedName>
        <fullName evidence="10">Exopolysaccharide biosynthesis polyprenyl glycosylphosphotransferase</fullName>
    </submittedName>
</protein>
<sequence length="548" mass="61257">MAADPGPTRKLVAVRNLFRMREDVGDVTTSLHRPVTDSSRSKPVPYDSFEWQQDPPPSNGVPRSAWNRQHKRLSRWHRPYTTILILLDLVSVLLASYLAETFLEKAKSGFQNRDLLFLHDAELFYVFAYIVLPLGWLALLWANGTYDRRYLGLGSEEFKRIVRTSVTVVACVSLLAFATKTQLSRGTVALVSISALIFLLFDRVIARQVLHLARRRTGHGAHRMVLVGTLPEALEVYTAVTRSPAAGLIPVAIHLTDGYAAARGIETPVPVYAGRDVLALVREVGADTIAVCGSASAEPGELRRLAWQLEGTGVDLVVAPQLTDIAGPRVHIRPIEGLPLLHVEEPTLSGPGWLVKNLLDRVAAGLGLLVLTPFLLAIAIGIRISDPGPVFFRQPRVGHEGRTFRVWKFRTMYVDAEERKRTLEELNESDGMMFKMKEDPRIFSFGSKLRATSMDELPQLINVLKGEMSLVGPRPLPADDGDYLGDVRRRLLVRPGMTGLWQVSGRSDLSWDEAVRLDLYYVDNWSLTYDLGILWRTIWVVLKRKGAY</sequence>
<keyword evidence="5 8" id="KW-1133">Transmembrane helix</keyword>
<dbReference type="EMBL" id="BOMV01000048">
    <property type="protein sequence ID" value="GIE96550.1"/>
    <property type="molecule type" value="Genomic_DNA"/>
</dbReference>
<evidence type="ECO:0000259" key="9">
    <source>
        <dbReference type="Pfam" id="PF02397"/>
    </source>
</evidence>
<dbReference type="GO" id="GO:0016780">
    <property type="term" value="F:phosphotransferase activity, for other substituted phosphate groups"/>
    <property type="evidence" value="ECO:0007669"/>
    <property type="project" value="TreeGrafter"/>
</dbReference>
<feature type="transmembrane region" description="Helical" evidence="8">
    <location>
        <begin position="161"/>
        <end position="179"/>
    </location>
</feature>
<feature type="transmembrane region" description="Helical" evidence="8">
    <location>
        <begin position="185"/>
        <end position="206"/>
    </location>
</feature>
<feature type="domain" description="Bacterial sugar transferase" evidence="9">
    <location>
        <begin position="356"/>
        <end position="543"/>
    </location>
</feature>
<dbReference type="AlphaFoldDB" id="A0A919JZZ2"/>
<reference evidence="10" key="1">
    <citation type="submission" date="2021-01" db="EMBL/GenBank/DDBJ databases">
        <title>Whole genome shotgun sequence of Actinoplanes rishiriensis NBRC 108556.</title>
        <authorList>
            <person name="Komaki H."/>
            <person name="Tamura T."/>
        </authorList>
    </citation>
    <scope>NUCLEOTIDE SEQUENCE</scope>
    <source>
        <strain evidence="10">NBRC 108556</strain>
    </source>
</reference>
<dbReference type="Pfam" id="PF02397">
    <property type="entry name" value="Bac_transf"/>
    <property type="match status" value="1"/>
</dbReference>
<feature type="transmembrane region" description="Helical" evidence="8">
    <location>
        <begin position="80"/>
        <end position="103"/>
    </location>
</feature>
<evidence type="ECO:0000313" key="10">
    <source>
        <dbReference type="EMBL" id="GIE96550.1"/>
    </source>
</evidence>
<keyword evidence="11" id="KW-1185">Reference proteome</keyword>
<feature type="region of interest" description="Disordered" evidence="7">
    <location>
        <begin position="26"/>
        <end position="64"/>
    </location>
</feature>
<feature type="transmembrane region" description="Helical" evidence="8">
    <location>
        <begin position="123"/>
        <end position="141"/>
    </location>
</feature>
<evidence type="ECO:0000256" key="7">
    <source>
        <dbReference type="SAM" id="MobiDB-lite"/>
    </source>
</evidence>
<dbReference type="Pfam" id="PF13727">
    <property type="entry name" value="CoA_binding_3"/>
    <property type="match status" value="1"/>
</dbReference>
<comment type="similarity">
    <text evidence="2">Belongs to the bacterial sugar transferase family.</text>
</comment>
<evidence type="ECO:0000256" key="1">
    <source>
        <dbReference type="ARBA" id="ARBA00004141"/>
    </source>
</evidence>
<dbReference type="NCBIfam" id="TIGR03025">
    <property type="entry name" value="EPS_sugtrans"/>
    <property type="match status" value="1"/>
</dbReference>
<keyword evidence="6 8" id="KW-0472">Membrane</keyword>
<evidence type="ECO:0000256" key="8">
    <source>
        <dbReference type="SAM" id="Phobius"/>
    </source>
</evidence>
<dbReference type="Proteomes" id="UP000636960">
    <property type="component" value="Unassembled WGS sequence"/>
</dbReference>
<gene>
    <name evidence="10" type="primary">rfbP</name>
    <name evidence="10" type="ORF">Ari01nite_40150</name>
</gene>
<keyword evidence="3" id="KW-0808">Transferase</keyword>
<evidence type="ECO:0000313" key="11">
    <source>
        <dbReference type="Proteomes" id="UP000636960"/>
    </source>
</evidence>
<name>A0A919JZZ2_9ACTN</name>
<dbReference type="InterPro" id="IPR017475">
    <property type="entry name" value="EPS_sugar_tfrase"/>
</dbReference>
<evidence type="ECO:0000256" key="3">
    <source>
        <dbReference type="ARBA" id="ARBA00022679"/>
    </source>
</evidence>
<comment type="caution">
    <text evidence="10">The sequence shown here is derived from an EMBL/GenBank/DDBJ whole genome shotgun (WGS) entry which is preliminary data.</text>
</comment>
<dbReference type="GO" id="GO:0016020">
    <property type="term" value="C:membrane"/>
    <property type="evidence" value="ECO:0007669"/>
    <property type="project" value="UniProtKB-SubCell"/>
</dbReference>
<evidence type="ECO:0000256" key="6">
    <source>
        <dbReference type="ARBA" id="ARBA00023136"/>
    </source>
</evidence>
<proteinExistence type="inferred from homology"/>
<dbReference type="PANTHER" id="PTHR30576:SF10">
    <property type="entry name" value="SLL5057 PROTEIN"/>
    <property type="match status" value="1"/>
</dbReference>
<comment type="subcellular location">
    <subcellularLocation>
        <location evidence="1">Membrane</location>
        <topology evidence="1">Multi-pass membrane protein</topology>
    </subcellularLocation>
</comment>
<evidence type="ECO:0000256" key="4">
    <source>
        <dbReference type="ARBA" id="ARBA00022692"/>
    </source>
</evidence>
<feature type="transmembrane region" description="Helical" evidence="8">
    <location>
        <begin position="362"/>
        <end position="384"/>
    </location>
</feature>
<keyword evidence="4 8" id="KW-0812">Transmembrane</keyword>
<evidence type="ECO:0000256" key="5">
    <source>
        <dbReference type="ARBA" id="ARBA00022989"/>
    </source>
</evidence>